<gene>
    <name evidence="7" type="ORF">DFR47_101226</name>
</gene>
<keyword evidence="3 6" id="KW-0812">Transmembrane</keyword>
<name>A0A366E8J2_9HYPH</name>
<reference evidence="7 8" key="1">
    <citation type="submission" date="2018-06" db="EMBL/GenBank/DDBJ databases">
        <title>Genomic Encyclopedia of Type Strains, Phase IV (KMG-IV): sequencing the most valuable type-strain genomes for metagenomic binning, comparative biology and taxonomic classification.</title>
        <authorList>
            <person name="Goeker M."/>
        </authorList>
    </citation>
    <scope>NUCLEOTIDE SEQUENCE [LARGE SCALE GENOMIC DNA]</scope>
    <source>
        <strain evidence="7 8">DSM 25619</strain>
    </source>
</reference>
<feature type="transmembrane region" description="Helical" evidence="6">
    <location>
        <begin position="15"/>
        <end position="36"/>
    </location>
</feature>
<evidence type="ECO:0000256" key="4">
    <source>
        <dbReference type="ARBA" id="ARBA00022989"/>
    </source>
</evidence>
<dbReference type="PANTHER" id="PTHR23427:SF2">
    <property type="entry name" value="SURFEIT LOCUS PROTEIN 1"/>
    <property type="match status" value="1"/>
</dbReference>
<dbReference type="PANTHER" id="PTHR23427">
    <property type="entry name" value="SURFEIT LOCUS PROTEIN"/>
    <property type="match status" value="1"/>
</dbReference>
<evidence type="ECO:0000313" key="7">
    <source>
        <dbReference type="EMBL" id="RBO98627.1"/>
    </source>
</evidence>
<comment type="similarity">
    <text evidence="2 6">Belongs to the SURF1 family.</text>
</comment>
<proteinExistence type="inferred from homology"/>
<dbReference type="InterPro" id="IPR002994">
    <property type="entry name" value="Surf1/Shy1"/>
</dbReference>
<keyword evidence="8" id="KW-1185">Reference proteome</keyword>
<evidence type="ECO:0000256" key="1">
    <source>
        <dbReference type="ARBA" id="ARBA00004370"/>
    </source>
</evidence>
<protein>
    <recommendedName>
        <fullName evidence="6">SURF1-like protein</fullName>
    </recommendedName>
</protein>
<comment type="caution">
    <text evidence="7">The sequence shown here is derived from an EMBL/GenBank/DDBJ whole genome shotgun (WGS) entry which is preliminary data.</text>
</comment>
<evidence type="ECO:0000256" key="2">
    <source>
        <dbReference type="ARBA" id="ARBA00007165"/>
    </source>
</evidence>
<evidence type="ECO:0000256" key="6">
    <source>
        <dbReference type="RuleBase" id="RU363076"/>
    </source>
</evidence>
<dbReference type="EMBL" id="QNRH01000001">
    <property type="protein sequence ID" value="RBO98627.1"/>
    <property type="molecule type" value="Genomic_DNA"/>
</dbReference>
<accession>A0A366E8J2</accession>
<keyword evidence="5 6" id="KW-0472">Membrane</keyword>
<keyword evidence="6" id="KW-1003">Cell membrane</keyword>
<sequence length="254" mass="28410">MTMSHEVSPQAVKRFPWVLLLCSGIAFAVLVTLGIWQTQRLFWKEQLIAQIEARTHSAPRPLSEVEAEFAQGNSVDYLPVKLSGMFRHDEEQYFFTTFKGASGYAVYTPLLLTDGRAILVNRGFVPYEKQNPSTRAEGQVTGEVTITGLARDPLLAKPSFYLPDNEPAKKLYYWKDWGMMMENSPLSKEHDFVGFFVDADAAPNAGGLPVGGITILEQPNNHLQYAGTWFGLAAVLLVVTFIYIFRQRRGGVAQ</sequence>
<dbReference type="Proteomes" id="UP000252893">
    <property type="component" value="Unassembled WGS sequence"/>
</dbReference>
<feature type="transmembrane region" description="Helical" evidence="6">
    <location>
        <begin position="225"/>
        <end position="245"/>
    </location>
</feature>
<evidence type="ECO:0000256" key="5">
    <source>
        <dbReference type="ARBA" id="ARBA00023136"/>
    </source>
</evidence>
<dbReference type="InterPro" id="IPR045214">
    <property type="entry name" value="Surf1/Surf4"/>
</dbReference>
<dbReference type="CDD" id="cd06662">
    <property type="entry name" value="SURF1"/>
    <property type="match status" value="1"/>
</dbReference>
<dbReference type="PROSITE" id="PS50895">
    <property type="entry name" value="SURF1"/>
    <property type="match status" value="1"/>
</dbReference>
<dbReference type="GO" id="GO:0005886">
    <property type="term" value="C:plasma membrane"/>
    <property type="evidence" value="ECO:0007669"/>
    <property type="project" value="UniProtKB-SubCell"/>
</dbReference>
<dbReference type="Pfam" id="PF02104">
    <property type="entry name" value="SURF1"/>
    <property type="match status" value="1"/>
</dbReference>
<evidence type="ECO:0000313" key="8">
    <source>
        <dbReference type="Proteomes" id="UP000252893"/>
    </source>
</evidence>
<organism evidence="7 8">
    <name type="scientific">Pseudochrobactrum asaccharolyticum</name>
    <dbReference type="NCBI Taxonomy" id="354351"/>
    <lineage>
        <taxon>Bacteria</taxon>
        <taxon>Pseudomonadati</taxon>
        <taxon>Pseudomonadota</taxon>
        <taxon>Alphaproteobacteria</taxon>
        <taxon>Hyphomicrobiales</taxon>
        <taxon>Brucellaceae</taxon>
        <taxon>Pseudochrobactrum</taxon>
    </lineage>
</organism>
<comment type="subcellular location">
    <subcellularLocation>
        <location evidence="6">Cell membrane</location>
        <topology evidence="6">Multi-pass membrane protein</topology>
    </subcellularLocation>
    <subcellularLocation>
        <location evidence="1">Membrane</location>
    </subcellularLocation>
</comment>
<evidence type="ECO:0000256" key="3">
    <source>
        <dbReference type="ARBA" id="ARBA00022692"/>
    </source>
</evidence>
<dbReference type="AlphaFoldDB" id="A0A366E8J2"/>
<keyword evidence="4 6" id="KW-1133">Transmembrane helix</keyword>